<protein>
    <submittedName>
        <fullName evidence="3">Uncharacterized protein</fullName>
    </submittedName>
</protein>
<dbReference type="Proteomes" id="UP001256673">
    <property type="component" value="Unassembled WGS sequence"/>
</dbReference>
<evidence type="ECO:0000256" key="2">
    <source>
        <dbReference type="SAM" id="Phobius"/>
    </source>
</evidence>
<name>A0ABU3RT30_9MICO</name>
<feature type="transmembrane region" description="Helical" evidence="2">
    <location>
        <begin position="85"/>
        <end position="106"/>
    </location>
</feature>
<dbReference type="EMBL" id="JAWDIU010000001">
    <property type="protein sequence ID" value="MDU0325902.1"/>
    <property type="molecule type" value="Genomic_DNA"/>
</dbReference>
<evidence type="ECO:0000313" key="3">
    <source>
        <dbReference type="EMBL" id="MDU0325902.1"/>
    </source>
</evidence>
<organism evidence="3 4">
    <name type="scientific">Microbacterium algihabitans</name>
    <dbReference type="NCBI Taxonomy" id="3075992"/>
    <lineage>
        <taxon>Bacteria</taxon>
        <taxon>Bacillati</taxon>
        <taxon>Actinomycetota</taxon>
        <taxon>Actinomycetes</taxon>
        <taxon>Micrococcales</taxon>
        <taxon>Microbacteriaceae</taxon>
        <taxon>Microbacterium</taxon>
    </lineage>
</organism>
<keyword evidence="2" id="KW-0812">Transmembrane</keyword>
<evidence type="ECO:0000313" key="4">
    <source>
        <dbReference type="Proteomes" id="UP001256673"/>
    </source>
</evidence>
<keyword evidence="2" id="KW-1133">Transmembrane helix</keyword>
<sequence length="235" mass="24930">MSVPSYREAEELAQLRERVYGAPSLEAIPPATIRRLQELEDQEVASATEPVSDEVPSPPLAEPSAAREEEAPESPAVKPRRRRSLVALFVGAVAIFVAGAAAGGLFTPRPGDGGIPELEWAQASEDVIFSTISGQDLSAGLEPDSVRFIANVENTLLYIGHQAGTTNVCLVVITTIEPRPSVTCGGTGVTAEVRDDFLVEVGPVDDGFRARIGPDLTEHRLSASVTAFYVPSPKV</sequence>
<reference evidence="3 4" key="1">
    <citation type="submission" date="2023-09" db="EMBL/GenBank/DDBJ databases">
        <title>Microbacterium fusihabitans sp. nov., Microbacterium phycihabitans sp. nov., and Microbacterium cervinum sp. nov., isolated from dried seaweeds of beach.</title>
        <authorList>
            <person name="Lee S.D."/>
        </authorList>
    </citation>
    <scope>NUCLEOTIDE SEQUENCE [LARGE SCALE GENOMIC DNA]</scope>
    <source>
        <strain evidence="3 4">KSW2-21</strain>
    </source>
</reference>
<accession>A0ABU3RT30</accession>
<dbReference type="RefSeq" id="WP_144830081.1">
    <property type="nucleotide sequence ID" value="NZ_JAWDIU010000001.1"/>
</dbReference>
<gene>
    <name evidence="3" type="ORF">RWH43_03930</name>
</gene>
<evidence type="ECO:0000256" key="1">
    <source>
        <dbReference type="SAM" id="MobiDB-lite"/>
    </source>
</evidence>
<keyword evidence="4" id="KW-1185">Reference proteome</keyword>
<feature type="region of interest" description="Disordered" evidence="1">
    <location>
        <begin position="38"/>
        <end position="78"/>
    </location>
</feature>
<comment type="caution">
    <text evidence="3">The sequence shown here is derived from an EMBL/GenBank/DDBJ whole genome shotgun (WGS) entry which is preliminary data.</text>
</comment>
<keyword evidence="2" id="KW-0472">Membrane</keyword>
<proteinExistence type="predicted"/>